<gene>
    <name evidence="2" type="ORF">ACHAWO_011971</name>
</gene>
<dbReference type="Proteomes" id="UP001530400">
    <property type="component" value="Unassembled WGS sequence"/>
</dbReference>
<proteinExistence type="predicted"/>
<sequence>MTTLQRPTPSTLSEWNNFPTLNDPTAQLRLARAMGYPPGWRVVRTLITVPLAPSIAEPMMSSPGAAKVTITSDGTHTITAVQDRIYAGDPSTQPDGYYNHSAALIAASKYPWRPQYDDVIYDNNDDDFDDKEFCVTSHKNRGGQLKGRKAKFEEGDVVEVLYVEDEDDEEEEREWYEATVTKKIEYEDDIRYSVHYHADDAEQSNVREEYIRATHKTKQKKKAKTSKQKAAATAEDETPKPKRKGGRPKGSKNKKTKEKVIEELTPDEIALAAELGLPDGWGVSKKERKRGDYKWTFKAPDGSTFDSKKKAFVHAGLEPERKSGGRGRKRKAPEVQEEVEEEVTVDEGDPPWRTTDHPFLNRRVRWTPSPTDNADLPQEPAVGTVLGWISETDVDSEGNPGFESSRTGQPAPLFHVVFDDFEQDFEEWELEEIFV</sequence>
<feature type="region of interest" description="Disordered" evidence="1">
    <location>
        <begin position="213"/>
        <end position="261"/>
    </location>
</feature>
<name>A0ABD3PDA0_9STRA</name>
<feature type="compositionally biased region" description="Acidic residues" evidence="1">
    <location>
        <begin position="335"/>
        <end position="349"/>
    </location>
</feature>
<feature type="compositionally biased region" description="Basic residues" evidence="1">
    <location>
        <begin position="213"/>
        <end position="227"/>
    </location>
</feature>
<evidence type="ECO:0008006" key="4">
    <source>
        <dbReference type="Google" id="ProtNLM"/>
    </source>
</evidence>
<comment type="caution">
    <text evidence="2">The sequence shown here is derived from an EMBL/GenBank/DDBJ whole genome shotgun (WGS) entry which is preliminary data.</text>
</comment>
<keyword evidence="3" id="KW-1185">Reference proteome</keyword>
<organism evidence="2 3">
    <name type="scientific">Cyclotella atomus</name>
    <dbReference type="NCBI Taxonomy" id="382360"/>
    <lineage>
        <taxon>Eukaryota</taxon>
        <taxon>Sar</taxon>
        <taxon>Stramenopiles</taxon>
        <taxon>Ochrophyta</taxon>
        <taxon>Bacillariophyta</taxon>
        <taxon>Coscinodiscophyceae</taxon>
        <taxon>Thalassiosirophycidae</taxon>
        <taxon>Stephanodiscales</taxon>
        <taxon>Stephanodiscaceae</taxon>
        <taxon>Cyclotella</taxon>
    </lineage>
</organism>
<evidence type="ECO:0000313" key="3">
    <source>
        <dbReference type="Proteomes" id="UP001530400"/>
    </source>
</evidence>
<evidence type="ECO:0000313" key="2">
    <source>
        <dbReference type="EMBL" id="KAL3785226.1"/>
    </source>
</evidence>
<dbReference type="AlphaFoldDB" id="A0ABD3PDA0"/>
<feature type="region of interest" description="Disordered" evidence="1">
    <location>
        <begin position="315"/>
        <end position="379"/>
    </location>
</feature>
<accession>A0ABD3PDA0</accession>
<dbReference type="EMBL" id="JALLPJ020000700">
    <property type="protein sequence ID" value="KAL3785226.1"/>
    <property type="molecule type" value="Genomic_DNA"/>
</dbReference>
<feature type="compositionally biased region" description="Basic residues" evidence="1">
    <location>
        <begin position="241"/>
        <end position="257"/>
    </location>
</feature>
<reference evidence="2 3" key="1">
    <citation type="submission" date="2024-10" db="EMBL/GenBank/DDBJ databases">
        <title>Updated reference genomes for cyclostephanoid diatoms.</title>
        <authorList>
            <person name="Roberts W.R."/>
            <person name="Alverson A.J."/>
        </authorList>
    </citation>
    <scope>NUCLEOTIDE SEQUENCE [LARGE SCALE GENOMIC DNA]</scope>
    <source>
        <strain evidence="2 3">AJA010-31</strain>
    </source>
</reference>
<protein>
    <recommendedName>
        <fullName evidence="4">MBD domain-containing protein</fullName>
    </recommendedName>
</protein>
<evidence type="ECO:0000256" key="1">
    <source>
        <dbReference type="SAM" id="MobiDB-lite"/>
    </source>
</evidence>